<dbReference type="Gene3D" id="3.40.50.1820">
    <property type="entry name" value="alpha/beta hydrolase"/>
    <property type="match status" value="1"/>
</dbReference>
<dbReference type="Proteomes" id="UP001174909">
    <property type="component" value="Unassembled WGS sequence"/>
</dbReference>
<gene>
    <name evidence="1" type="ORF">GBAR_LOCUS16533</name>
</gene>
<sequence length="152" mass="16987">MSQRTEFDPLRLLDALHAGAERDCAFEATAADAAREWQAHARRVLTGHLGFLERPVPPVEAEVEQTVDRGSYVRERVVLRTWPDATMPVYVLVPKGLTGPAPCVLALHGHGYGVRDIVGLWEDGSERWEPDGYHKDFGCALAERGFVSRRPR</sequence>
<name>A0AA35WU57_GEOBA</name>
<dbReference type="InterPro" id="IPR029058">
    <property type="entry name" value="AB_hydrolase_fold"/>
</dbReference>
<evidence type="ECO:0000313" key="2">
    <source>
        <dbReference type="Proteomes" id="UP001174909"/>
    </source>
</evidence>
<organism evidence="1 2">
    <name type="scientific">Geodia barretti</name>
    <name type="common">Barrett's horny sponge</name>
    <dbReference type="NCBI Taxonomy" id="519541"/>
    <lineage>
        <taxon>Eukaryota</taxon>
        <taxon>Metazoa</taxon>
        <taxon>Porifera</taxon>
        <taxon>Demospongiae</taxon>
        <taxon>Heteroscleromorpha</taxon>
        <taxon>Tetractinellida</taxon>
        <taxon>Astrophorina</taxon>
        <taxon>Geodiidae</taxon>
        <taxon>Geodia</taxon>
    </lineage>
</organism>
<keyword evidence="2" id="KW-1185">Reference proteome</keyword>
<dbReference type="Pfam" id="PF12715">
    <property type="entry name" value="Abhydrolase_7"/>
    <property type="match status" value="1"/>
</dbReference>
<comment type="caution">
    <text evidence="1">The sequence shown here is derived from an EMBL/GenBank/DDBJ whole genome shotgun (WGS) entry which is preliminary data.</text>
</comment>
<proteinExistence type="predicted"/>
<dbReference type="EMBL" id="CASHTH010002379">
    <property type="protein sequence ID" value="CAI8029066.1"/>
    <property type="molecule type" value="Genomic_DNA"/>
</dbReference>
<dbReference type="AlphaFoldDB" id="A0AA35WU57"/>
<dbReference type="InterPro" id="IPR025890">
    <property type="entry name" value="Abhydrolase_bac"/>
</dbReference>
<accession>A0AA35WU57</accession>
<dbReference type="SUPFAM" id="SSF53474">
    <property type="entry name" value="alpha/beta-Hydrolases"/>
    <property type="match status" value="1"/>
</dbReference>
<reference evidence="1" key="1">
    <citation type="submission" date="2023-03" db="EMBL/GenBank/DDBJ databases">
        <authorList>
            <person name="Steffen K."/>
            <person name="Cardenas P."/>
        </authorList>
    </citation>
    <scope>NUCLEOTIDE SEQUENCE</scope>
</reference>
<protein>
    <submittedName>
        <fullName evidence="1">Uncharacterized protein</fullName>
    </submittedName>
</protein>
<evidence type="ECO:0000313" key="1">
    <source>
        <dbReference type="EMBL" id="CAI8029066.1"/>
    </source>
</evidence>